<dbReference type="Proteomes" id="UP000593892">
    <property type="component" value="Chromosome"/>
</dbReference>
<dbReference type="InterPro" id="IPR020904">
    <property type="entry name" value="Sc_DH/Rdtase_CS"/>
</dbReference>
<dbReference type="SUPFAM" id="SSF51735">
    <property type="entry name" value="NAD(P)-binding Rossmann-fold domains"/>
    <property type="match status" value="1"/>
</dbReference>
<keyword evidence="5" id="KW-1185">Reference proteome</keyword>
<dbReference type="InterPro" id="IPR036291">
    <property type="entry name" value="NAD(P)-bd_dom_sf"/>
</dbReference>
<dbReference type="PROSITE" id="PS00061">
    <property type="entry name" value="ADH_SHORT"/>
    <property type="match status" value="1"/>
</dbReference>
<proteinExistence type="inferred from homology"/>
<dbReference type="Pfam" id="PF13561">
    <property type="entry name" value="adh_short_C2"/>
    <property type="match status" value="1"/>
</dbReference>
<dbReference type="FunFam" id="3.40.50.720:FF:000084">
    <property type="entry name" value="Short-chain dehydrogenase reductase"/>
    <property type="match status" value="1"/>
</dbReference>
<name>A0A7S7NXR9_PALFE</name>
<dbReference type="CDD" id="cd05233">
    <property type="entry name" value="SDR_c"/>
    <property type="match status" value="1"/>
</dbReference>
<protein>
    <submittedName>
        <fullName evidence="4">SDR family oxidoreductase</fullName>
    </submittedName>
</protein>
<dbReference type="PRINTS" id="PR00080">
    <property type="entry name" value="SDRFAMILY"/>
</dbReference>
<reference evidence="4 5" key="1">
    <citation type="submission" date="2020-10" db="EMBL/GenBank/DDBJ databases">
        <title>Complete genome sequence of Paludibaculum fermentans P105T, a facultatively anaerobic acidobacterium capable of dissimilatory Fe(III) reduction.</title>
        <authorList>
            <person name="Dedysh S.N."/>
            <person name="Beletsky A.V."/>
            <person name="Kulichevskaya I.S."/>
            <person name="Mardanov A.V."/>
            <person name="Ravin N.V."/>
        </authorList>
    </citation>
    <scope>NUCLEOTIDE SEQUENCE [LARGE SCALE GENOMIC DNA]</scope>
    <source>
        <strain evidence="4 5">P105</strain>
    </source>
</reference>
<sequence length="254" mass="26118">MAQEFQGKTALVTGASRGIGAATAIALAQAGCAQVLVHYASGTEGAKVTAKAVEAAGAKAVLLHGELANEAGITAFIETLKPYSGHIDFLINNAGSLQKRAKLEDMDLATYNQVMDLNAKSVWFITQAIAPGMIARGSGVIVNVSSIAARNGGGPGATIYSASKAAVAAMTKGLAKELAPAGIRVNAISPGTVDNDFHARFSTREILDGVVRMTPQGRLSTNEDMAEVALFLCSNAARNIIGQTIEINGGAFMV</sequence>
<dbReference type="PANTHER" id="PTHR43639">
    <property type="entry name" value="OXIDOREDUCTASE, SHORT-CHAIN DEHYDROGENASE/REDUCTASE FAMILY (AFU_ORTHOLOGUE AFUA_5G02870)"/>
    <property type="match status" value="1"/>
</dbReference>
<dbReference type="SMART" id="SM00822">
    <property type="entry name" value="PKS_KR"/>
    <property type="match status" value="1"/>
</dbReference>
<dbReference type="GO" id="GO:0016491">
    <property type="term" value="F:oxidoreductase activity"/>
    <property type="evidence" value="ECO:0007669"/>
    <property type="project" value="UniProtKB-KW"/>
</dbReference>
<dbReference type="AlphaFoldDB" id="A0A7S7NXR9"/>
<dbReference type="PRINTS" id="PR00081">
    <property type="entry name" value="GDHRDH"/>
</dbReference>
<dbReference type="RefSeq" id="WP_194453383.1">
    <property type="nucleotide sequence ID" value="NZ_CP063849.1"/>
</dbReference>
<keyword evidence="2" id="KW-0560">Oxidoreductase</keyword>
<dbReference type="EMBL" id="CP063849">
    <property type="protein sequence ID" value="QOY91729.1"/>
    <property type="molecule type" value="Genomic_DNA"/>
</dbReference>
<gene>
    <name evidence="4" type="ORF">IRI77_17840</name>
</gene>
<organism evidence="4 5">
    <name type="scientific">Paludibaculum fermentans</name>
    <dbReference type="NCBI Taxonomy" id="1473598"/>
    <lineage>
        <taxon>Bacteria</taxon>
        <taxon>Pseudomonadati</taxon>
        <taxon>Acidobacteriota</taxon>
        <taxon>Terriglobia</taxon>
        <taxon>Bryobacterales</taxon>
        <taxon>Bryobacteraceae</taxon>
        <taxon>Paludibaculum</taxon>
    </lineage>
</organism>
<dbReference type="PANTHER" id="PTHR43639:SF1">
    <property type="entry name" value="SHORT-CHAIN DEHYDROGENASE_REDUCTASE FAMILY PROTEIN"/>
    <property type="match status" value="1"/>
</dbReference>
<accession>A0A7S7NXR9</accession>
<comment type="similarity">
    <text evidence="1">Belongs to the short-chain dehydrogenases/reductases (SDR) family.</text>
</comment>
<evidence type="ECO:0000256" key="2">
    <source>
        <dbReference type="ARBA" id="ARBA00023002"/>
    </source>
</evidence>
<feature type="domain" description="Ketoreductase" evidence="3">
    <location>
        <begin position="8"/>
        <end position="191"/>
    </location>
</feature>
<evidence type="ECO:0000313" key="4">
    <source>
        <dbReference type="EMBL" id="QOY91729.1"/>
    </source>
</evidence>
<evidence type="ECO:0000259" key="3">
    <source>
        <dbReference type="SMART" id="SM00822"/>
    </source>
</evidence>
<evidence type="ECO:0000256" key="1">
    <source>
        <dbReference type="ARBA" id="ARBA00006484"/>
    </source>
</evidence>
<dbReference type="InterPro" id="IPR002347">
    <property type="entry name" value="SDR_fam"/>
</dbReference>
<evidence type="ECO:0000313" key="5">
    <source>
        <dbReference type="Proteomes" id="UP000593892"/>
    </source>
</evidence>
<dbReference type="InterPro" id="IPR057326">
    <property type="entry name" value="KR_dom"/>
</dbReference>
<dbReference type="KEGG" id="pfer:IRI77_17840"/>
<dbReference type="Gene3D" id="3.40.50.720">
    <property type="entry name" value="NAD(P)-binding Rossmann-like Domain"/>
    <property type="match status" value="1"/>
</dbReference>